<dbReference type="RefSeq" id="XP_047759833.1">
    <property type="nucleotide sequence ID" value="XM_047907662.1"/>
</dbReference>
<gene>
    <name evidence="2" type="ORF">CLAFUR5_08514</name>
</gene>
<protein>
    <submittedName>
        <fullName evidence="2">Uncharacterized protein</fullName>
    </submittedName>
</protein>
<evidence type="ECO:0000256" key="1">
    <source>
        <dbReference type="SAM" id="MobiDB-lite"/>
    </source>
</evidence>
<evidence type="ECO:0000313" key="3">
    <source>
        <dbReference type="Proteomes" id="UP000756132"/>
    </source>
</evidence>
<feature type="compositionally biased region" description="Basic and acidic residues" evidence="1">
    <location>
        <begin position="229"/>
        <end position="244"/>
    </location>
</feature>
<feature type="region of interest" description="Disordered" evidence="1">
    <location>
        <begin position="229"/>
        <end position="259"/>
    </location>
</feature>
<dbReference type="EMBL" id="CP090165">
    <property type="protein sequence ID" value="UJO15467.1"/>
    <property type="molecule type" value="Genomic_DNA"/>
</dbReference>
<reference evidence="2" key="2">
    <citation type="journal article" date="2022" name="Microb. Genom.">
        <title>A chromosome-scale genome assembly of the tomato pathogen Cladosporium fulvum reveals a compartmentalized genome architecture and the presence of a dispensable chromosome.</title>
        <authorList>
            <person name="Zaccaron A.Z."/>
            <person name="Chen L.H."/>
            <person name="Samaras A."/>
            <person name="Stergiopoulos I."/>
        </authorList>
    </citation>
    <scope>NUCLEOTIDE SEQUENCE</scope>
    <source>
        <strain evidence="2">Race5_Kim</strain>
    </source>
</reference>
<dbReference type="GeneID" id="71988392"/>
<sequence>MDPIIEQFCREAYNELVDLYYNDEFEACIEKAYKLLDDEGLPRYHRMKTWMLLGNCLVDWEEANECFVKAQEMWWTVRREHTFCEDAHADEMLEELAGELEELNAVLDADEDKPEGEVSGGHDGPEALRKAKEEVVGLWKTEYFLREFDLAGEKPPGQLVNPVALVAAEVACHAGSTCRHLIAAPIEVVDLRRSRAGSLGDHAITHHIPHYISAHRLLRRALRATAEDLKDTRASETTRNDSHKAHWPNKNALESRSGGRLVEGKHMEHGIGYTLSRYCLKSMVCFSYLRVEGQP</sequence>
<dbReference type="OrthoDB" id="3440281at2759"/>
<dbReference type="KEGG" id="ffu:CLAFUR5_08514"/>
<evidence type="ECO:0000313" key="2">
    <source>
        <dbReference type="EMBL" id="UJO15467.1"/>
    </source>
</evidence>
<organism evidence="2 3">
    <name type="scientific">Passalora fulva</name>
    <name type="common">Tomato leaf mold</name>
    <name type="synonym">Cladosporium fulvum</name>
    <dbReference type="NCBI Taxonomy" id="5499"/>
    <lineage>
        <taxon>Eukaryota</taxon>
        <taxon>Fungi</taxon>
        <taxon>Dikarya</taxon>
        <taxon>Ascomycota</taxon>
        <taxon>Pezizomycotina</taxon>
        <taxon>Dothideomycetes</taxon>
        <taxon>Dothideomycetidae</taxon>
        <taxon>Mycosphaerellales</taxon>
        <taxon>Mycosphaerellaceae</taxon>
        <taxon>Fulvia</taxon>
    </lineage>
</organism>
<accession>A0A9Q8P732</accession>
<proteinExistence type="predicted"/>
<dbReference type="Proteomes" id="UP000756132">
    <property type="component" value="Chromosome 3"/>
</dbReference>
<reference evidence="2" key="1">
    <citation type="submission" date="2021-12" db="EMBL/GenBank/DDBJ databases">
        <authorList>
            <person name="Zaccaron A."/>
            <person name="Stergiopoulos I."/>
        </authorList>
    </citation>
    <scope>NUCLEOTIDE SEQUENCE</scope>
    <source>
        <strain evidence="2">Race5_Kim</strain>
    </source>
</reference>
<keyword evidence="3" id="KW-1185">Reference proteome</keyword>
<name>A0A9Q8P732_PASFU</name>
<dbReference type="AlphaFoldDB" id="A0A9Q8P732"/>